<dbReference type="PANTHER" id="PTHR12435">
    <property type="match status" value="1"/>
</dbReference>
<evidence type="ECO:0000256" key="4">
    <source>
        <dbReference type="SAM" id="MobiDB-lite"/>
    </source>
</evidence>
<dbReference type="SUPFAM" id="SSF52540">
    <property type="entry name" value="P-loop containing nucleoside triphosphate hydrolases"/>
    <property type="match status" value="1"/>
</dbReference>
<evidence type="ECO:0000313" key="5">
    <source>
        <dbReference type="EMBL" id="CRK48168.1"/>
    </source>
</evidence>
<protein>
    <recommendedName>
        <fullName evidence="7">RNA polymerase II elongator complex subunit</fullName>
    </recommendedName>
</protein>
<evidence type="ECO:0008006" key="7">
    <source>
        <dbReference type="Google" id="ProtNLM"/>
    </source>
</evidence>
<dbReference type="Proteomes" id="UP000045706">
    <property type="component" value="Unassembled WGS sequence"/>
</dbReference>
<evidence type="ECO:0000256" key="3">
    <source>
        <dbReference type="ARBA" id="ARBA00025768"/>
    </source>
</evidence>
<gene>
    <name evidence="5" type="ORF">BN1723_001425</name>
</gene>
<accession>A0A0G4NNW9</accession>
<dbReference type="GO" id="GO:0005524">
    <property type="term" value="F:ATP binding"/>
    <property type="evidence" value="ECO:0007669"/>
    <property type="project" value="UniProtKB-KW"/>
</dbReference>
<dbReference type="EMBL" id="CVQI01037272">
    <property type="protein sequence ID" value="CRK48168.1"/>
    <property type="molecule type" value="Genomic_DNA"/>
</dbReference>
<name>A0A0G4NNW9_VERLO</name>
<keyword evidence="1" id="KW-0547">Nucleotide-binding</keyword>
<dbReference type="InterPro" id="IPR027417">
    <property type="entry name" value="P-loop_NTPase"/>
</dbReference>
<dbReference type="Gene3D" id="3.40.50.300">
    <property type="entry name" value="P-loop containing nucleotide triphosphate hydrolases"/>
    <property type="match status" value="2"/>
</dbReference>
<feature type="region of interest" description="Disordered" evidence="4">
    <location>
        <begin position="144"/>
        <end position="164"/>
    </location>
</feature>
<sequence length="392" mass="42117">MPLIVVTGLPTSGKSHRAAQLHAYLASHLAASPSKPPYRLHLISDESLSIPRSVYDLSATPAHVRSANASEKDARATTYAAVKRVLSDRDIVILDGGNYIKGWRYQLHCEAKAVRTPCALLQIGCSVDRARSVNEARLKAKEAAAAAAETSEDGDTTGDNVPTTEATPCALLQVGCCVDRARSVNEARLKAAAAAAAAAAEETSAHGDTAGDMAPTTEAYEPANWENLVFRYEEPNPMTRWDSPLFTLIWEDDDAQANSVFASLWEAVAGEGRKAVKPNQATVQRSRDAGGDYLYVLDRETQDIVRRILEGQGEEGGGTVSVPNGGGAQARELTVELPGRKLGVPQMQRHRRAFVGLNRGGIGLEGVGEFTVTRMREGFVGYLNDAFDKEDV</sequence>
<evidence type="ECO:0000256" key="2">
    <source>
        <dbReference type="ARBA" id="ARBA00022840"/>
    </source>
</evidence>
<keyword evidence="2" id="KW-0067">ATP-binding</keyword>
<dbReference type="InterPro" id="IPR013641">
    <property type="entry name" value="KTI12/PSTK"/>
</dbReference>
<evidence type="ECO:0000256" key="1">
    <source>
        <dbReference type="ARBA" id="ARBA00022741"/>
    </source>
</evidence>
<dbReference type="AlphaFoldDB" id="A0A0G4NNW9"/>
<dbReference type="Pfam" id="PF08433">
    <property type="entry name" value="KTI12"/>
    <property type="match status" value="1"/>
</dbReference>
<organism evidence="5 6">
    <name type="scientific">Verticillium longisporum</name>
    <name type="common">Verticillium dahliae var. longisporum</name>
    <dbReference type="NCBI Taxonomy" id="100787"/>
    <lineage>
        <taxon>Eukaryota</taxon>
        <taxon>Fungi</taxon>
        <taxon>Dikarya</taxon>
        <taxon>Ascomycota</taxon>
        <taxon>Pezizomycotina</taxon>
        <taxon>Sordariomycetes</taxon>
        <taxon>Hypocreomycetidae</taxon>
        <taxon>Glomerellales</taxon>
        <taxon>Plectosphaerellaceae</taxon>
        <taxon>Verticillium</taxon>
    </lineage>
</organism>
<evidence type="ECO:0000313" key="6">
    <source>
        <dbReference type="Proteomes" id="UP000045706"/>
    </source>
</evidence>
<comment type="similarity">
    <text evidence="3">Belongs to the KTI12 family.</text>
</comment>
<proteinExistence type="inferred from homology"/>
<reference evidence="6" key="1">
    <citation type="submission" date="2015-05" db="EMBL/GenBank/DDBJ databases">
        <authorList>
            <person name="Fogelqvist Johan"/>
        </authorList>
    </citation>
    <scope>NUCLEOTIDE SEQUENCE [LARGE SCALE GENOMIC DNA]</scope>
</reference>